<dbReference type="InterPro" id="IPR002088">
    <property type="entry name" value="Prenyl_trans_a"/>
</dbReference>
<evidence type="ECO:0000256" key="3">
    <source>
        <dbReference type="ARBA" id="ARBA00012700"/>
    </source>
</evidence>
<evidence type="ECO:0000256" key="1">
    <source>
        <dbReference type="ARBA" id="ARBA00001946"/>
    </source>
</evidence>
<evidence type="ECO:0000256" key="9">
    <source>
        <dbReference type="ARBA" id="ARBA00040965"/>
    </source>
</evidence>
<evidence type="ECO:0000256" key="11">
    <source>
        <dbReference type="ARBA" id="ARBA00042436"/>
    </source>
</evidence>
<reference evidence="15" key="1">
    <citation type="submission" date="2023-03" db="EMBL/GenBank/DDBJ databases">
        <title>Mating type loci evolution in Malassezia.</title>
        <authorList>
            <person name="Coelho M.A."/>
        </authorList>
    </citation>
    <scope>NUCLEOTIDE SEQUENCE</scope>
    <source>
        <strain evidence="15">CBS 11721</strain>
    </source>
</reference>
<name>A0AAF0ESM0_9BASI</name>
<evidence type="ECO:0000256" key="12">
    <source>
        <dbReference type="ARBA" id="ARBA00043086"/>
    </source>
</evidence>
<protein>
    <recommendedName>
        <fullName evidence="9">Protein farnesyltransferase/geranylgeranyltransferase type-1 subunit alpha</fullName>
        <ecNumber evidence="4">2.5.1.58</ecNumber>
        <ecNumber evidence="3">2.5.1.59</ecNumber>
    </recommendedName>
    <alternativeName>
        <fullName evidence="12">CAAX farnesyltransferase subunit alpha</fullName>
    </alternativeName>
    <alternativeName>
        <fullName evidence="11">FTase-alpha</fullName>
    </alternativeName>
    <alternativeName>
        <fullName evidence="10">Ras proteins prenyltransferase subunit alpha</fullName>
    </alternativeName>
    <alternativeName>
        <fullName evidence="13">Type I protein geranyl-geranyltransferase subunit alpha</fullName>
    </alternativeName>
</protein>
<comment type="cofactor">
    <cofactor evidence="1">
        <name>Mg(2+)</name>
        <dbReference type="ChEBI" id="CHEBI:18420"/>
    </cofactor>
</comment>
<evidence type="ECO:0000256" key="8">
    <source>
        <dbReference type="ARBA" id="ARBA00022842"/>
    </source>
</evidence>
<dbReference type="Gene3D" id="1.25.40.120">
    <property type="entry name" value="Protein prenylyltransferase"/>
    <property type="match status" value="1"/>
</dbReference>
<dbReference type="Pfam" id="PF01239">
    <property type="entry name" value="PPTA"/>
    <property type="match status" value="5"/>
</dbReference>
<dbReference type="GO" id="GO:0000398">
    <property type="term" value="P:mRNA splicing, via spliceosome"/>
    <property type="evidence" value="ECO:0007669"/>
    <property type="project" value="InterPro"/>
</dbReference>
<evidence type="ECO:0000256" key="4">
    <source>
        <dbReference type="ARBA" id="ARBA00012702"/>
    </source>
</evidence>
<gene>
    <name evidence="15" type="primary">RAM2</name>
    <name evidence="15" type="ORF">MCUN1_001331</name>
</gene>
<dbReference type="SUPFAM" id="SSF48439">
    <property type="entry name" value="Protein prenylyltransferase"/>
    <property type="match status" value="1"/>
</dbReference>
<keyword evidence="8" id="KW-0460">Magnesium</keyword>
<dbReference type="EMBL" id="CP119878">
    <property type="protein sequence ID" value="WFD34490.1"/>
    <property type="molecule type" value="Genomic_DNA"/>
</dbReference>
<evidence type="ECO:0000256" key="13">
    <source>
        <dbReference type="ARBA" id="ARBA00043219"/>
    </source>
</evidence>
<sequence length="527" mass="60016">MASVQELDDSSESLMFDPASPVWADVVPIPQNDGPLPLCQILYDPKYSEAMDLFRALRARPQVEASERVLALTEHLVHINPANYSVWNFRMQALTLMDSDETLRRELDFLDDLAHSNMKNYQVWQHRRIIVALLGDPSRELSFSAENLAIDAKNYHTWAYREWVLAHFGTPGNSQAGRGAGEYPELWDGELAFVDKLLDEDVRNNSAWSHRWFCCFGRESGVTREDEIAYVAKRLAVAPNNGSAWNYLRGLHRKLEPILPFSASDQIALEYISNADHASAAADPAGDEAGKTPPGALEWLFESAVETYTTTKDDSASSTAKLHVGQGVRYNAEKRQVGMYHSTPIYSFKCKCHLCSGEFAIRTDPQNTRYVVEYGAREQLRDWVPEDGGQIVIERKGPGADDPFAQVEKHKGDTEKAKEQQGRLAELEIQSETHWADPYTKNKELRRQFREEKRQYLARQARDAELRKRIGWADNRVLAGEATSEPGYTDAEVHSKWETSRDVHRNEQGNVRCRARRPQRRSSLDEF</sequence>
<dbReference type="Proteomes" id="UP001219933">
    <property type="component" value="Chromosome 2"/>
</dbReference>
<comment type="similarity">
    <text evidence="2">Belongs to the protein prenyltransferase subunit alpha family.</text>
</comment>
<accession>A0AAF0ESM0</accession>
<proteinExistence type="inferred from homology"/>
<organism evidence="15 16">
    <name type="scientific">Malassezia cuniculi</name>
    <dbReference type="NCBI Taxonomy" id="948313"/>
    <lineage>
        <taxon>Eukaryota</taxon>
        <taxon>Fungi</taxon>
        <taxon>Dikarya</taxon>
        <taxon>Basidiomycota</taxon>
        <taxon>Ustilaginomycotina</taxon>
        <taxon>Malasseziomycetes</taxon>
        <taxon>Malasseziales</taxon>
        <taxon>Malasseziaceae</taxon>
        <taxon>Malassezia</taxon>
    </lineage>
</organism>
<dbReference type="PANTHER" id="PTHR11129:SF1">
    <property type="entry name" value="PROTEIN FARNESYLTRANSFERASE_GERANYLGERANYLTRANSFERASE TYPE-1 SUBUNIT ALPHA"/>
    <property type="match status" value="1"/>
</dbReference>
<dbReference type="AlphaFoldDB" id="A0AAF0ESM0"/>
<evidence type="ECO:0000256" key="14">
    <source>
        <dbReference type="SAM" id="MobiDB-lite"/>
    </source>
</evidence>
<dbReference type="PANTHER" id="PTHR11129">
    <property type="entry name" value="PROTEIN FARNESYLTRANSFERASE ALPHA SUBUNIT/RAB GERANYLGERANYL TRANSFERASE ALPHA SUBUNIT"/>
    <property type="match status" value="1"/>
</dbReference>
<evidence type="ECO:0000256" key="7">
    <source>
        <dbReference type="ARBA" id="ARBA00022737"/>
    </source>
</evidence>
<evidence type="ECO:0000256" key="5">
    <source>
        <dbReference type="ARBA" id="ARBA00022602"/>
    </source>
</evidence>
<evidence type="ECO:0000256" key="10">
    <source>
        <dbReference type="ARBA" id="ARBA00041392"/>
    </source>
</evidence>
<keyword evidence="16" id="KW-1185">Reference proteome</keyword>
<dbReference type="GO" id="GO:0005953">
    <property type="term" value="C:CAAX-protein geranylgeranyltransferase complex"/>
    <property type="evidence" value="ECO:0007669"/>
    <property type="project" value="TreeGrafter"/>
</dbReference>
<evidence type="ECO:0000313" key="16">
    <source>
        <dbReference type="Proteomes" id="UP001219933"/>
    </source>
</evidence>
<feature type="region of interest" description="Disordered" evidence="14">
    <location>
        <begin position="481"/>
        <end position="527"/>
    </location>
</feature>
<dbReference type="Pfam" id="PF04502">
    <property type="entry name" value="Saf4_Yju2"/>
    <property type="match status" value="1"/>
</dbReference>
<keyword evidence="6 15" id="KW-0808">Transferase</keyword>
<evidence type="ECO:0000256" key="6">
    <source>
        <dbReference type="ARBA" id="ARBA00022679"/>
    </source>
</evidence>
<evidence type="ECO:0000256" key="2">
    <source>
        <dbReference type="ARBA" id="ARBA00006734"/>
    </source>
</evidence>
<dbReference type="InterPro" id="IPR007590">
    <property type="entry name" value="Saf4/Yju2"/>
</dbReference>
<dbReference type="EC" id="2.5.1.58" evidence="4"/>
<dbReference type="GO" id="GO:0004662">
    <property type="term" value="F:CAAX-protein geranylgeranyltransferase activity"/>
    <property type="evidence" value="ECO:0007669"/>
    <property type="project" value="UniProtKB-EC"/>
</dbReference>
<evidence type="ECO:0000313" key="15">
    <source>
        <dbReference type="EMBL" id="WFD34490.1"/>
    </source>
</evidence>
<keyword evidence="5" id="KW-0637">Prenyltransferase</keyword>
<dbReference type="GO" id="GO:0005965">
    <property type="term" value="C:protein farnesyltransferase complex"/>
    <property type="evidence" value="ECO:0007669"/>
    <property type="project" value="TreeGrafter"/>
</dbReference>
<dbReference type="EC" id="2.5.1.59" evidence="3"/>
<feature type="compositionally biased region" description="Basic and acidic residues" evidence="14">
    <location>
        <begin position="491"/>
        <end position="507"/>
    </location>
</feature>
<keyword evidence="7" id="KW-0677">Repeat</keyword>
<dbReference type="GO" id="GO:0004660">
    <property type="term" value="F:protein farnesyltransferase activity"/>
    <property type="evidence" value="ECO:0007669"/>
    <property type="project" value="UniProtKB-EC"/>
</dbReference>